<dbReference type="EMBL" id="KZ505726">
    <property type="protein sequence ID" value="PKU46141.1"/>
    <property type="molecule type" value="Genomic_DNA"/>
</dbReference>
<keyword evidence="2" id="KW-1185">Reference proteome</keyword>
<sequence>MSHPVFKKGKKEDSRNYGLVSLTLMEVMEQPILESISRYIKNKTIIRSSQHGFTKWKSCLTNSINLYDEVAGLIDERRAVDTVYQDFS</sequence>
<organism evidence="1 2">
    <name type="scientific">Limosa lapponica baueri</name>
    <dbReference type="NCBI Taxonomy" id="1758121"/>
    <lineage>
        <taxon>Eukaryota</taxon>
        <taxon>Metazoa</taxon>
        <taxon>Chordata</taxon>
        <taxon>Craniata</taxon>
        <taxon>Vertebrata</taxon>
        <taxon>Euteleostomi</taxon>
        <taxon>Archelosauria</taxon>
        <taxon>Archosauria</taxon>
        <taxon>Dinosauria</taxon>
        <taxon>Saurischia</taxon>
        <taxon>Theropoda</taxon>
        <taxon>Coelurosauria</taxon>
        <taxon>Aves</taxon>
        <taxon>Neognathae</taxon>
        <taxon>Neoaves</taxon>
        <taxon>Charadriiformes</taxon>
        <taxon>Scolopacidae</taxon>
        <taxon>Limosa</taxon>
    </lineage>
</organism>
<dbReference type="AlphaFoldDB" id="A0A2I0UJB0"/>
<evidence type="ECO:0000313" key="1">
    <source>
        <dbReference type="EMBL" id="PKU46141.1"/>
    </source>
</evidence>
<reference evidence="2" key="1">
    <citation type="submission" date="2017-11" db="EMBL/GenBank/DDBJ databases">
        <authorList>
            <person name="Lima N.C."/>
            <person name="Parody-Merino A.M."/>
            <person name="Battley P.F."/>
            <person name="Fidler A.E."/>
            <person name="Prosdocimi F."/>
        </authorList>
    </citation>
    <scope>NUCLEOTIDE SEQUENCE [LARGE SCALE GENOMIC DNA]</scope>
</reference>
<proteinExistence type="predicted"/>
<evidence type="ECO:0008006" key="3">
    <source>
        <dbReference type="Google" id="ProtNLM"/>
    </source>
</evidence>
<name>A0A2I0UJB0_LIMLA</name>
<gene>
    <name evidence="1" type="ORF">llap_3553</name>
</gene>
<evidence type="ECO:0000313" key="2">
    <source>
        <dbReference type="Proteomes" id="UP000233556"/>
    </source>
</evidence>
<accession>A0A2I0UJB0</accession>
<reference evidence="2" key="2">
    <citation type="submission" date="2017-12" db="EMBL/GenBank/DDBJ databases">
        <title>Genome sequence of the Bar-tailed Godwit (Limosa lapponica baueri).</title>
        <authorList>
            <person name="Lima N.C.B."/>
            <person name="Parody-Merino A.M."/>
            <person name="Battley P.F."/>
            <person name="Fidler A.E."/>
            <person name="Prosdocimi F."/>
        </authorList>
    </citation>
    <scope>NUCLEOTIDE SEQUENCE [LARGE SCALE GENOMIC DNA]</scope>
</reference>
<dbReference type="OrthoDB" id="416454at2759"/>
<dbReference type="Proteomes" id="UP000233556">
    <property type="component" value="Unassembled WGS sequence"/>
</dbReference>
<protein>
    <recommendedName>
        <fullName evidence="3">Reverse transcriptase domain-containing protein</fullName>
    </recommendedName>
</protein>